<accession>A0ABV4X8L1</accession>
<keyword evidence="2" id="KW-1185">Reference proteome</keyword>
<sequence length="216" mass="24554">MMGRIWQKIVQFFQKLFGRRGSKRSKSSIAAIKKQIQPPKPLENADYEFLFMQLLEGIAHGWQQPRVEKFFAELDDRTTQAQWVQWIRSFGERLLALRAPNQELALRMLALGEMGCGEISETASEIGLELLQKQEKPIIQTPQNPAASTLFIGIDEAGNLGDQPQTISLEQLWELLQQDPELVQQMAALLQINTNNPEEIIRALMNQSGGVRIDEI</sequence>
<evidence type="ECO:0000313" key="1">
    <source>
        <dbReference type="EMBL" id="MFB2878636.1"/>
    </source>
</evidence>
<reference evidence="1 2" key="1">
    <citation type="submission" date="2024-09" db="EMBL/GenBank/DDBJ databases">
        <title>Floridaenema gen nov. (Aerosakkonemataceae, Aerosakkonematales ord. nov., Cyanobacteria) from benthic tropical and subtropical fresh waters, with the description of four new species.</title>
        <authorList>
            <person name="Moretto J.A."/>
            <person name="Berthold D.E."/>
            <person name="Lefler F.W."/>
            <person name="Huang I.-S."/>
            <person name="Laughinghouse H. IV."/>
        </authorList>
    </citation>
    <scope>NUCLEOTIDE SEQUENCE [LARGE SCALE GENOMIC DNA]</scope>
    <source>
        <strain evidence="1 2">BLCC-F46</strain>
    </source>
</reference>
<dbReference type="Proteomes" id="UP001576774">
    <property type="component" value="Unassembled WGS sequence"/>
</dbReference>
<protein>
    <submittedName>
        <fullName evidence="1">Uncharacterized protein</fullName>
    </submittedName>
</protein>
<proteinExistence type="predicted"/>
<dbReference type="EMBL" id="JBHFNQ010000131">
    <property type="protein sequence ID" value="MFB2878636.1"/>
    <property type="molecule type" value="Genomic_DNA"/>
</dbReference>
<evidence type="ECO:0000313" key="2">
    <source>
        <dbReference type="Proteomes" id="UP001576774"/>
    </source>
</evidence>
<organism evidence="1 2">
    <name type="scientific">Floridaenema aerugineum BLCC-F46</name>
    <dbReference type="NCBI Taxonomy" id="3153654"/>
    <lineage>
        <taxon>Bacteria</taxon>
        <taxon>Bacillati</taxon>
        <taxon>Cyanobacteriota</taxon>
        <taxon>Cyanophyceae</taxon>
        <taxon>Oscillatoriophycideae</taxon>
        <taxon>Aerosakkonematales</taxon>
        <taxon>Aerosakkonemataceae</taxon>
        <taxon>Floridanema</taxon>
        <taxon>Floridanema aerugineum</taxon>
    </lineage>
</organism>
<gene>
    <name evidence="1" type="ORF">ACE1CC_17440</name>
</gene>
<name>A0ABV4X8L1_9CYAN</name>
<comment type="caution">
    <text evidence="1">The sequence shown here is derived from an EMBL/GenBank/DDBJ whole genome shotgun (WGS) entry which is preliminary data.</text>
</comment>
<dbReference type="RefSeq" id="WP_413271701.1">
    <property type="nucleotide sequence ID" value="NZ_JBHFNQ010000131.1"/>
</dbReference>